<protein>
    <submittedName>
        <fullName evidence="1">(rape) hypothetical protein</fullName>
    </submittedName>
</protein>
<dbReference type="PANTHER" id="PTHR31260:SF74">
    <property type="entry name" value="(RAPE) HYPOTHETICAL PROTEIN"/>
    <property type="match status" value="1"/>
</dbReference>
<dbReference type="InterPro" id="IPR006462">
    <property type="entry name" value="MS5"/>
</dbReference>
<dbReference type="PANTHER" id="PTHR31260">
    <property type="entry name" value="CYSTATIN/MONELLIN SUPERFAMILY PROTEIN"/>
    <property type="match status" value="1"/>
</dbReference>
<proteinExistence type="predicted"/>
<dbReference type="AlphaFoldDB" id="A0A816XPV1"/>
<evidence type="ECO:0000313" key="1">
    <source>
        <dbReference type="EMBL" id="CAF2147893.1"/>
    </source>
</evidence>
<accession>A0A816XPV1</accession>
<organism evidence="1">
    <name type="scientific">Brassica napus</name>
    <name type="common">Rape</name>
    <dbReference type="NCBI Taxonomy" id="3708"/>
    <lineage>
        <taxon>Eukaryota</taxon>
        <taxon>Viridiplantae</taxon>
        <taxon>Streptophyta</taxon>
        <taxon>Embryophyta</taxon>
        <taxon>Tracheophyta</taxon>
        <taxon>Spermatophyta</taxon>
        <taxon>Magnoliopsida</taxon>
        <taxon>eudicotyledons</taxon>
        <taxon>Gunneridae</taxon>
        <taxon>Pentapetalae</taxon>
        <taxon>rosids</taxon>
        <taxon>malvids</taxon>
        <taxon>Brassicales</taxon>
        <taxon>Brassicaceae</taxon>
        <taxon>Brassiceae</taxon>
        <taxon>Brassica</taxon>
    </lineage>
</organism>
<reference evidence="1" key="1">
    <citation type="submission" date="2021-01" db="EMBL/GenBank/DDBJ databases">
        <authorList>
            <consortium name="Genoscope - CEA"/>
            <person name="William W."/>
        </authorList>
    </citation>
    <scope>NUCLEOTIDE SEQUENCE</scope>
</reference>
<dbReference type="Proteomes" id="UP001295469">
    <property type="component" value="Chromosome A01"/>
</dbReference>
<dbReference type="EMBL" id="HG994355">
    <property type="protein sequence ID" value="CAF2147893.1"/>
    <property type="molecule type" value="Genomic_DNA"/>
</dbReference>
<gene>
    <name evidence="1" type="ORF">DARMORV10_A01P08220.1</name>
</gene>
<name>A0A816XPV1_BRANA</name>
<sequence>MSYCFFALRQGTNFKFVRLEKYNVISTAYDYVYVTFNAKDPVSGSVFSFQTLLNEDSSPDCPVMWTTLACRIKCKIISPTFVVCNGYCLSVHIYHWEFWFSLRELTVYRELF</sequence>